<sequence>MDLAKGDRERYETVFKLLEYDFVETAQEFDSPKRQAEAAARANSDFASEKATQSGVRER</sequence>
<dbReference type="EMBL" id="AP014648">
    <property type="protein sequence ID" value="BAQ18244.1"/>
    <property type="molecule type" value="Genomic_DNA"/>
</dbReference>
<dbReference type="RefSeq" id="WP_045368315.1">
    <property type="nucleotide sequence ID" value="NZ_AP014648.1"/>
</dbReference>
<feature type="compositionally biased region" description="Polar residues" evidence="1">
    <location>
        <begin position="50"/>
        <end position="59"/>
    </location>
</feature>
<evidence type="ECO:0000256" key="1">
    <source>
        <dbReference type="SAM" id="MobiDB-lite"/>
    </source>
</evidence>
<gene>
    <name evidence="2" type="ORF">GL4_2810</name>
</gene>
<evidence type="ECO:0000313" key="3">
    <source>
        <dbReference type="Proteomes" id="UP000031643"/>
    </source>
</evidence>
<keyword evidence="3" id="KW-1185">Reference proteome</keyword>
<dbReference type="KEGG" id="mcg:GL4_2810"/>
<evidence type="ECO:0000313" key="2">
    <source>
        <dbReference type="EMBL" id="BAQ18244.1"/>
    </source>
</evidence>
<dbReference type="Proteomes" id="UP000031643">
    <property type="component" value="Chromosome"/>
</dbReference>
<dbReference type="AlphaFoldDB" id="A0A0A8K8C9"/>
<protein>
    <submittedName>
        <fullName evidence="2">Uncharacterized protein</fullName>
    </submittedName>
</protein>
<name>A0A0A8K8C9_9HYPH</name>
<proteinExistence type="predicted"/>
<feature type="region of interest" description="Disordered" evidence="1">
    <location>
        <begin position="29"/>
        <end position="59"/>
    </location>
</feature>
<dbReference type="HOGENOM" id="CLU_2955237_0_0_5"/>
<organism evidence="2 3">
    <name type="scientific">Methyloceanibacter caenitepidi</name>
    <dbReference type="NCBI Taxonomy" id="1384459"/>
    <lineage>
        <taxon>Bacteria</taxon>
        <taxon>Pseudomonadati</taxon>
        <taxon>Pseudomonadota</taxon>
        <taxon>Alphaproteobacteria</taxon>
        <taxon>Hyphomicrobiales</taxon>
        <taxon>Hyphomicrobiaceae</taxon>
        <taxon>Methyloceanibacter</taxon>
    </lineage>
</organism>
<accession>A0A0A8K8C9</accession>
<reference evidence="2 3" key="1">
    <citation type="submission" date="2014-09" db="EMBL/GenBank/DDBJ databases">
        <title>Genome sequencing of Methyloceanibacter caenitepidi Gela4.</title>
        <authorList>
            <person name="Takeuchi M."/>
            <person name="Susumu S."/>
            <person name="Kamagata Y."/>
            <person name="Oshima K."/>
            <person name="Hattori M."/>
            <person name="Iwasaki W."/>
        </authorList>
    </citation>
    <scope>NUCLEOTIDE SEQUENCE [LARGE SCALE GENOMIC DNA]</scope>
    <source>
        <strain evidence="2 3">Gela4</strain>
    </source>
</reference>
<dbReference type="OrthoDB" id="4463518at2"/>